<dbReference type="InterPro" id="IPR052611">
    <property type="entry name" value="Plant_RLK_LysM"/>
</dbReference>
<dbReference type="InterPro" id="IPR011009">
    <property type="entry name" value="Kinase-like_dom_sf"/>
</dbReference>
<dbReference type="EMBL" id="JAYDYQ010001088">
    <property type="protein sequence ID" value="KAK4488332.1"/>
    <property type="molecule type" value="Genomic_DNA"/>
</dbReference>
<dbReference type="InterPro" id="IPR056561">
    <property type="entry name" value="NFP_LYK_LysM1"/>
</dbReference>
<evidence type="ECO:0000256" key="1">
    <source>
        <dbReference type="SAM" id="MobiDB-lite"/>
    </source>
</evidence>
<feature type="compositionally biased region" description="Pro residues" evidence="1">
    <location>
        <begin position="245"/>
        <end position="263"/>
    </location>
</feature>
<keyword evidence="2" id="KW-0812">Transmembrane</keyword>
<evidence type="ECO:0000259" key="4">
    <source>
        <dbReference type="PROSITE" id="PS50011"/>
    </source>
</evidence>
<dbReference type="PROSITE" id="PS51782">
    <property type="entry name" value="LYSM"/>
    <property type="match status" value="2"/>
</dbReference>
<dbReference type="SMART" id="SM00257">
    <property type="entry name" value="LysM"/>
    <property type="match status" value="2"/>
</dbReference>
<dbReference type="InterPro" id="IPR056562">
    <property type="entry name" value="LysM2_CERK1_LYK3_4_5"/>
</dbReference>
<protein>
    <submittedName>
        <fullName evidence="6">Uncharacterized protein</fullName>
    </submittedName>
</protein>
<keyword evidence="3" id="KW-0732">Signal</keyword>
<keyword evidence="7" id="KW-1185">Reference proteome</keyword>
<feature type="chain" id="PRO_5046772297" evidence="3">
    <location>
        <begin position="24"/>
        <end position="643"/>
    </location>
</feature>
<dbReference type="Gene3D" id="1.10.510.10">
    <property type="entry name" value="Transferase(Phosphotransferase) domain 1"/>
    <property type="match status" value="1"/>
</dbReference>
<dbReference type="Pfam" id="PF07714">
    <property type="entry name" value="PK_Tyr_Ser-Thr"/>
    <property type="match status" value="1"/>
</dbReference>
<feature type="domain" description="Protein kinase" evidence="4">
    <location>
        <begin position="300"/>
        <end position="621"/>
    </location>
</feature>
<feature type="signal peptide" evidence="3">
    <location>
        <begin position="1"/>
        <end position="23"/>
    </location>
</feature>
<dbReference type="InterPro" id="IPR018392">
    <property type="entry name" value="LysM"/>
</dbReference>
<feature type="domain" description="LysM" evidence="5">
    <location>
        <begin position="186"/>
        <end position="231"/>
    </location>
</feature>
<keyword evidence="2" id="KW-1133">Transmembrane helix</keyword>
<evidence type="ECO:0000313" key="7">
    <source>
        <dbReference type="Proteomes" id="UP001291926"/>
    </source>
</evidence>
<dbReference type="Pfam" id="PF23472">
    <property type="entry name" value="LysM2_CERK1_LYK3_4_5"/>
    <property type="match status" value="1"/>
</dbReference>
<dbReference type="Gene3D" id="3.30.200.20">
    <property type="entry name" value="Phosphorylase Kinase, domain 1"/>
    <property type="match status" value="1"/>
</dbReference>
<keyword evidence="2" id="KW-0472">Membrane</keyword>
<name>A0ABR0DGI2_9LAMI</name>
<evidence type="ECO:0000313" key="6">
    <source>
        <dbReference type="EMBL" id="KAK4488332.1"/>
    </source>
</evidence>
<gene>
    <name evidence="6" type="ORF">RD792_004089</name>
</gene>
<dbReference type="InterPro" id="IPR001245">
    <property type="entry name" value="Ser-Thr/Tyr_kinase_cat_dom"/>
</dbReference>
<organism evidence="6 7">
    <name type="scientific">Penstemon davidsonii</name>
    <dbReference type="NCBI Taxonomy" id="160366"/>
    <lineage>
        <taxon>Eukaryota</taxon>
        <taxon>Viridiplantae</taxon>
        <taxon>Streptophyta</taxon>
        <taxon>Embryophyta</taxon>
        <taxon>Tracheophyta</taxon>
        <taxon>Spermatophyta</taxon>
        <taxon>Magnoliopsida</taxon>
        <taxon>eudicotyledons</taxon>
        <taxon>Gunneridae</taxon>
        <taxon>Pentapetalae</taxon>
        <taxon>asterids</taxon>
        <taxon>lamiids</taxon>
        <taxon>Lamiales</taxon>
        <taxon>Plantaginaceae</taxon>
        <taxon>Cheloneae</taxon>
        <taxon>Penstemon</taxon>
    </lineage>
</organism>
<accession>A0ABR0DGI2</accession>
<dbReference type="Proteomes" id="UP001291926">
    <property type="component" value="Unassembled WGS sequence"/>
</dbReference>
<dbReference type="Pfam" id="PF23446">
    <property type="entry name" value="LysM1_NFP_LYK"/>
    <property type="match status" value="1"/>
</dbReference>
<evidence type="ECO:0000259" key="5">
    <source>
        <dbReference type="PROSITE" id="PS51782"/>
    </source>
</evidence>
<dbReference type="PANTHER" id="PTHR45927:SF11">
    <property type="entry name" value="LYSM DOMAIN RECEPTOR-LIKE KINASE 4"/>
    <property type="match status" value="1"/>
</dbReference>
<feature type="region of interest" description="Disordered" evidence="1">
    <location>
        <begin position="239"/>
        <end position="265"/>
    </location>
</feature>
<dbReference type="InterPro" id="IPR056563">
    <property type="entry name" value="LysM3_LYK4_5"/>
</dbReference>
<evidence type="ECO:0000256" key="3">
    <source>
        <dbReference type="SAM" id="SignalP"/>
    </source>
</evidence>
<dbReference type="Pfam" id="PF23473">
    <property type="entry name" value="LysM3_LYK4_5"/>
    <property type="match status" value="1"/>
</dbReference>
<sequence length="643" mass="71349">MKYSKFIPSISIFFISLFPIILSQQPYIRQAITLCESTDNSTSALGYTCNGLNRSCESYLTFRSTPPFNSVPTISTLLSINRTQLSRLNSVTENAIFETSQTVLVPVTCSCSGQYYQVNTSYIIRQNDTYFSIANNTFQGLSTCQALQGQNSQLTQNLNPGARITVPLRCACPTRNQSDGGVNYLLSYLVTQNQFVSSISLLFGVDTGRTLEANGLSEQDFNIYPFTTLLVPLQDRPVSTQVTAPQPPPPPSTTPPESVPPPSGGGSSRTWIYAVVGVVLVSIVVGGVVFFIKKKKKSSETDVTTISSKSFESVEKPLKKEEDEDSNEFLDSLSSIAQSLKVYTFKELKSATEDFSERFLIKGSVYRGTINGDLAAIKKMNGDVSKEINLLNKINHFNLIRLSGVCFNNGNWYLVYEYASNGPLIEWIKHESEEKILNWNQRLQIAMDIATGLNYLHRYTSPPHVHKDLNSSNVLIDRDFRAKIANFGLARSTEGQEGQFALTRHIVGTKGYMAPEYLENGIVSPKLDVYSFGVLMLEILTGKEVSLLYGEVNMQLSEVLTTVLYEENGQENVKYIVDPSLQGNYPPELALLLFKMIDNCLKKNPSDRPNMDDILQSLSRISSSTMSGEWSISISANSTTPSM</sequence>
<comment type="caution">
    <text evidence="6">The sequence shown here is derived from an EMBL/GenBank/DDBJ whole genome shotgun (WGS) entry which is preliminary data.</text>
</comment>
<dbReference type="PROSITE" id="PS50011">
    <property type="entry name" value="PROTEIN_KINASE_DOM"/>
    <property type="match status" value="1"/>
</dbReference>
<dbReference type="InterPro" id="IPR000719">
    <property type="entry name" value="Prot_kinase_dom"/>
</dbReference>
<feature type="domain" description="LysM" evidence="5">
    <location>
        <begin position="120"/>
        <end position="166"/>
    </location>
</feature>
<reference evidence="6 7" key="1">
    <citation type="journal article" date="2023" name="bioRxiv">
        <title>Genome report: Whole genome sequence and annotation of Penstemon davidsonii.</title>
        <authorList>
            <person name="Ostevik K.L."/>
            <person name="Alabady M."/>
            <person name="Zhang M."/>
            <person name="Rausher M.D."/>
        </authorList>
    </citation>
    <scope>NUCLEOTIDE SEQUENCE [LARGE SCALE GENOMIC DNA]</scope>
    <source>
        <strain evidence="6">DNT005</strain>
        <tissue evidence="6">Whole leaf</tissue>
    </source>
</reference>
<proteinExistence type="predicted"/>
<feature type="transmembrane region" description="Helical" evidence="2">
    <location>
        <begin position="271"/>
        <end position="292"/>
    </location>
</feature>
<dbReference type="SUPFAM" id="SSF56112">
    <property type="entry name" value="Protein kinase-like (PK-like)"/>
    <property type="match status" value="1"/>
</dbReference>
<dbReference type="PANTHER" id="PTHR45927">
    <property type="entry name" value="LYSM-DOMAIN RECEPTOR-LIKE KINASE-RELATED"/>
    <property type="match status" value="1"/>
</dbReference>
<evidence type="ECO:0000256" key="2">
    <source>
        <dbReference type="SAM" id="Phobius"/>
    </source>
</evidence>